<evidence type="ECO:0000313" key="4">
    <source>
        <dbReference type="Proteomes" id="UP000002215"/>
    </source>
</evidence>
<dbReference type="InterPro" id="IPR007214">
    <property type="entry name" value="YbaK/aa-tRNA-synth-assoc-dom"/>
</dbReference>
<dbReference type="SUPFAM" id="SSF55826">
    <property type="entry name" value="YbaK/ProRS associated domain"/>
    <property type="match status" value="1"/>
</dbReference>
<accession>A0A979GYD7</accession>
<feature type="domain" description="YbaK/aminoacyl-tRNA synthetase-associated" evidence="2">
    <location>
        <begin position="43"/>
        <end position="160"/>
    </location>
</feature>
<evidence type="ECO:0000313" key="3">
    <source>
        <dbReference type="EMBL" id="ACU61895.1"/>
    </source>
</evidence>
<name>A0A979GYD7_CHIPD</name>
<gene>
    <name evidence="3" type="ordered locus">Cpin_4451</name>
</gene>
<reference evidence="4" key="1">
    <citation type="submission" date="2009-08" db="EMBL/GenBank/DDBJ databases">
        <title>The complete genome of Chitinophaga pinensis DSM 2588.</title>
        <authorList>
            <consortium name="US DOE Joint Genome Institute (JGI-PGF)"/>
            <person name="Lucas S."/>
            <person name="Copeland A."/>
            <person name="Lapidus A."/>
            <person name="Glavina del Rio T."/>
            <person name="Dalin E."/>
            <person name="Tice H."/>
            <person name="Bruce D."/>
            <person name="Goodwin L."/>
            <person name="Pitluck S."/>
            <person name="Kyrpides N."/>
            <person name="Mavromatis K."/>
            <person name="Ivanova N."/>
            <person name="Mikhailova N."/>
            <person name="Sims D."/>
            <person name="Meinche L."/>
            <person name="Brettin T."/>
            <person name="Detter J.C."/>
            <person name="Han C."/>
            <person name="Larimer F."/>
            <person name="Land M."/>
            <person name="Hauser L."/>
            <person name="Markowitz V."/>
            <person name="Cheng J.-F."/>
            <person name="Hugenholtz P."/>
            <person name="Woyke T."/>
            <person name="Wu D."/>
            <person name="Spring S."/>
            <person name="Klenk H.-P."/>
            <person name="Eisen J.A."/>
        </authorList>
    </citation>
    <scope>NUCLEOTIDE SEQUENCE [LARGE SCALE GENOMIC DNA]</scope>
    <source>
        <strain evidence="4">ATCC 43595 / DSM 2588 / LMG 13176 / NBRC 15968 / NCIMB 11800 / UQM 2034</strain>
    </source>
</reference>
<proteinExistence type="inferred from homology"/>
<sequence length="179" mass="20214">MINVSEVMKTAPGTFKTPLQQMVYTTLEQQHIPFERVENDEAITMEDCIQINDRLQMKTVKTLFLCNRQQTAFYLFVTTADKPFVTKDLSSALSISRVSFAPAELLLSMLGTTIGATTIFGVLLDTENKVQLVIDSDVLKEEWYGCSDGTTTSYMKINTDWVVNVFPEYAKHPAKIIQI</sequence>
<dbReference type="PANTHER" id="PTHR31423:SF3">
    <property type="entry name" value="PROLYL-TRNA SYNTHETASE ASSOCIATED DOMAIN-CONTAINING PROTEIN 1-RELATED"/>
    <property type="match status" value="1"/>
</dbReference>
<dbReference type="Gene3D" id="3.90.960.10">
    <property type="entry name" value="YbaK/aminoacyl-tRNA synthetase-associated domain"/>
    <property type="match status" value="1"/>
</dbReference>
<dbReference type="InterPro" id="IPR036754">
    <property type="entry name" value="YbaK/aa-tRNA-synt-asso_dom_sf"/>
</dbReference>
<dbReference type="GO" id="GO:0002161">
    <property type="term" value="F:aminoacyl-tRNA deacylase activity"/>
    <property type="evidence" value="ECO:0007669"/>
    <property type="project" value="InterPro"/>
</dbReference>
<organism evidence="3 4">
    <name type="scientific">Chitinophaga pinensis (strain ATCC 43595 / DSM 2588 / LMG 13176 / NBRC 15968 / NCIMB 11800 / UQM 2034)</name>
    <dbReference type="NCBI Taxonomy" id="485918"/>
    <lineage>
        <taxon>Bacteria</taxon>
        <taxon>Pseudomonadati</taxon>
        <taxon>Bacteroidota</taxon>
        <taxon>Chitinophagia</taxon>
        <taxon>Chitinophagales</taxon>
        <taxon>Chitinophagaceae</taxon>
        <taxon>Chitinophaga</taxon>
    </lineage>
</organism>
<evidence type="ECO:0000256" key="1">
    <source>
        <dbReference type="ARBA" id="ARBA00010201"/>
    </source>
</evidence>
<dbReference type="Pfam" id="PF04073">
    <property type="entry name" value="tRNA_edit"/>
    <property type="match status" value="1"/>
</dbReference>
<dbReference type="AlphaFoldDB" id="A0A979GYD7"/>
<dbReference type="PANTHER" id="PTHR31423">
    <property type="entry name" value="YBAK DOMAIN-CONTAINING PROTEIN"/>
    <property type="match status" value="1"/>
</dbReference>
<dbReference type="InterPro" id="IPR040285">
    <property type="entry name" value="ProX/PRXD1"/>
</dbReference>
<evidence type="ECO:0000259" key="2">
    <source>
        <dbReference type="Pfam" id="PF04073"/>
    </source>
</evidence>
<dbReference type="OrthoDB" id="9798587at2"/>
<dbReference type="Proteomes" id="UP000002215">
    <property type="component" value="Chromosome"/>
</dbReference>
<dbReference type="RefSeq" id="WP_012792063.1">
    <property type="nucleotide sequence ID" value="NC_013132.1"/>
</dbReference>
<protein>
    <submittedName>
        <fullName evidence="3">YbaK/prolyl-tRNA synthetase associated region</fullName>
    </submittedName>
</protein>
<comment type="similarity">
    <text evidence="1">Belongs to the PRORSD1 family.</text>
</comment>
<dbReference type="EMBL" id="CP001699">
    <property type="protein sequence ID" value="ACU61895.1"/>
    <property type="molecule type" value="Genomic_DNA"/>
</dbReference>
<dbReference type="KEGG" id="cpi:Cpin_4451"/>
<reference evidence="3 4" key="2">
    <citation type="journal article" date="2010" name="Stand. Genomic Sci.">
        <title>Complete genome sequence of Chitinophaga pinensis type strain (UQM 2034).</title>
        <authorList>
            <person name="Glavina Del Rio T."/>
            <person name="Abt B."/>
            <person name="Spring S."/>
            <person name="Lapidus A."/>
            <person name="Nolan M."/>
            <person name="Tice H."/>
            <person name="Copeland A."/>
            <person name="Cheng J.F."/>
            <person name="Chen F."/>
            <person name="Bruce D."/>
            <person name="Goodwin L."/>
            <person name="Pitluck S."/>
            <person name="Ivanova N."/>
            <person name="Mavromatis K."/>
            <person name="Mikhailova N."/>
            <person name="Pati A."/>
            <person name="Chen A."/>
            <person name="Palaniappan K."/>
            <person name="Land M."/>
            <person name="Hauser L."/>
            <person name="Chang Y.J."/>
            <person name="Jeffries C.D."/>
            <person name="Chain P."/>
            <person name="Saunders E."/>
            <person name="Detter J.C."/>
            <person name="Brettin T."/>
            <person name="Rohde M."/>
            <person name="Goker M."/>
            <person name="Bristow J."/>
            <person name="Eisen J.A."/>
            <person name="Markowitz V."/>
            <person name="Hugenholtz P."/>
            <person name="Kyrpides N.C."/>
            <person name="Klenk H.P."/>
            <person name="Lucas S."/>
        </authorList>
    </citation>
    <scope>NUCLEOTIDE SEQUENCE [LARGE SCALE GENOMIC DNA]</scope>
    <source>
        <strain evidence="4">ATCC 43595 / DSM 2588 / LMG 13176 / NBRC 15968 / NCIMB 11800 / UQM 2034</strain>
    </source>
</reference>